<dbReference type="OrthoDB" id="9783788at2"/>
<dbReference type="RefSeq" id="WP_086042178.1">
    <property type="nucleotide sequence ID" value="NZ_CBCRZA010000001.1"/>
</dbReference>
<protein>
    <submittedName>
        <fullName evidence="4">RNA polymerase sigma factor SigS</fullName>
    </submittedName>
</protein>
<dbReference type="GO" id="GO:0003700">
    <property type="term" value="F:DNA-binding transcription factor activity"/>
    <property type="evidence" value="ECO:0007669"/>
    <property type="project" value="InterPro"/>
</dbReference>
<dbReference type="InterPro" id="IPR016032">
    <property type="entry name" value="Sig_transdc_resp-reg_C-effctor"/>
</dbReference>
<evidence type="ECO:0000256" key="1">
    <source>
        <dbReference type="ARBA" id="ARBA00023015"/>
    </source>
</evidence>
<keyword evidence="1" id="KW-0805">Transcription regulation</keyword>
<evidence type="ECO:0000313" key="4">
    <source>
        <dbReference type="EMBL" id="ARQ06515.1"/>
    </source>
</evidence>
<dbReference type="Gene3D" id="1.10.10.10">
    <property type="entry name" value="Winged helix-like DNA-binding domain superfamily/Winged helix DNA-binding domain"/>
    <property type="match status" value="1"/>
</dbReference>
<dbReference type="NCBIfam" id="TIGR02937">
    <property type="entry name" value="sigma70-ECF"/>
    <property type="match status" value="1"/>
</dbReference>
<dbReference type="SUPFAM" id="SSF88946">
    <property type="entry name" value="Sigma2 domain of RNA polymerase sigma factors"/>
    <property type="match status" value="1"/>
</dbReference>
<dbReference type="Pfam" id="PF00196">
    <property type="entry name" value="GerE"/>
    <property type="match status" value="1"/>
</dbReference>
<dbReference type="STRING" id="1855823.MCCS_08680"/>
<keyword evidence="5" id="KW-1185">Reference proteome</keyword>
<dbReference type="Proteomes" id="UP000194154">
    <property type="component" value="Chromosome"/>
</dbReference>
<dbReference type="GO" id="GO:0006352">
    <property type="term" value="P:DNA-templated transcription initiation"/>
    <property type="evidence" value="ECO:0007669"/>
    <property type="project" value="InterPro"/>
</dbReference>
<dbReference type="GeneID" id="35295001"/>
<dbReference type="KEGG" id="mcak:MCCS_08680"/>
<keyword evidence="2" id="KW-0804">Transcription</keyword>
<accession>A0A1W7AA49</accession>
<proteinExistence type="predicted"/>
<dbReference type="InterPro" id="IPR013325">
    <property type="entry name" value="RNA_pol_sigma_r2"/>
</dbReference>
<evidence type="ECO:0000313" key="5">
    <source>
        <dbReference type="Proteomes" id="UP000194154"/>
    </source>
</evidence>
<evidence type="ECO:0000256" key="2">
    <source>
        <dbReference type="ARBA" id="ARBA00023163"/>
    </source>
</evidence>
<dbReference type="InterPro" id="IPR036388">
    <property type="entry name" value="WH-like_DNA-bd_sf"/>
</dbReference>
<dbReference type="InterPro" id="IPR000792">
    <property type="entry name" value="Tscrpt_reg_LuxR_C"/>
</dbReference>
<dbReference type="InterPro" id="IPR014284">
    <property type="entry name" value="RNA_pol_sigma-70_dom"/>
</dbReference>
<sequence length="151" mass="18568">MSFEQLLQDNERIIHYLIHKYRLHYMYDDMYQLATIKLWDIYHTYDPTKTPDMQQYIFTKLNFCFIDEIRRLKRELDRYAPMEALETMTYQDESLVEYQSFIELLKPNEYTWLMLTLEGYKQKEIAQLMNLSTSSLKAYRKSCQKKLQKLI</sequence>
<feature type="domain" description="HTH luxR-type" evidence="3">
    <location>
        <begin position="109"/>
        <end position="148"/>
    </location>
</feature>
<name>A0A1W7AA49_9STAP</name>
<dbReference type="AlphaFoldDB" id="A0A1W7AA49"/>
<reference evidence="4 5" key="1">
    <citation type="journal article" date="2017" name="Int. J. Syst. Evol. Microbiol.">
        <title>Macrococcus canis sp. nov., a skin bacterium associated with infections in dogs.</title>
        <authorList>
            <person name="Gobeli Brawand S."/>
            <person name="Cotting K."/>
            <person name="Gomez-Sanz E."/>
            <person name="Collaud A."/>
            <person name="Thomann A."/>
            <person name="Brodard I."/>
            <person name="Rodriguez-Campos S."/>
            <person name="Strauss C."/>
            <person name="Perreten V."/>
        </authorList>
    </citation>
    <scope>NUCLEOTIDE SEQUENCE [LARGE SCALE GENOMIC DNA]</scope>
    <source>
        <strain evidence="4 5">KM45013</strain>
    </source>
</reference>
<organism evidence="4 5">
    <name type="scientific">Macrococcoides canis</name>
    <dbReference type="NCBI Taxonomy" id="1855823"/>
    <lineage>
        <taxon>Bacteria</taxon>
        <taxon>Bacillati</taxon>
        <taxon>Bacillota</taxon>
        <taxon>Bacilli</taxon>
        <taxon>Bacillales</taxon>
        <taxon>Staphylococcaceae</taxon>
        <taxon>Macrococcoides</taxon>
    </lineage>
</organism>
<dbReference type="EMBL" id="CP021059">
    <property type="protein sequence ID" value="ARQ06515.1"/>
    <property type="molecule type" value="Genomic_DNA"/>
</dbReference>
<evidence type="ECO:0000259" key="3">
    <source>
        <dbReference type="Pfam" id="PF00196"/>
    </source>
</evidence>
<gene>
    <name evidence="4" type="primary">sigS</name>
    <name evidence="4" type="ORF">MCCS_08680</name>
</gene>
<dbReference type="Gene3D" id="1.10.1740.10">
    <property type="match status" value="1"/>
</dbReference>
<dbReference type="GO" id="GO:0003677">
    <property type="term" value="F:DNA binding"/>
    <property type="evidence" value="ECO:0007669"/>
    <property type="project" value="InterPro"/>
</dbReference>
<dbReference type="SUPFAM" id="SSF46894">
    <property type="entry name" value="C-terminal effector domain of the bipartite response regulators"/>
    <property type="match status" value="1"/>
</dbReference>